<dbReference type="EC" id="5.2.1.8" evidence="2"/>
<evidence type="ECO:0000256" key="7">
    <source>
        <dbReference type="SAM" id="SignalP"/>
    </source>
</evidence>
<dbReference type="EMBL" id="AP019860">
    <property type="protein sequence ID" value="BBM83571.1"/>
    <property type="molecule type" value="Genomic_DNA"/>
</dbReference>
<dbReference type="Gene3D" id="3.10.50.40">
    <property type="match status" value="1"/>
</dbReference>
<dbReference type="PANTHER" id="PTHR47245:SF1">
    <property type="entry name" value="FOLDASE PROTEIN PRSA"/>
    <property type="match status" value="1"/>
</dbReference>
<dbReference type="InterPro" id="IPR000297">
    <property type="entry name" value="PPIase_PpiC"/>
</dbReference>
<comment type="catalytic activity">
    <reaction evidence="1">
        <text>[protein]-peptidylproline (omega=180) = [protein]-peptidylproline (omega=0)</text>
        <dbReference type="Rhea" id="RHEA:16237"/>
        <dbReference type="Rhea" id="RHEA-COMP:10747"/>
        <dbReference type="Rhea" id="RHEA-COMP:10748"/>
        <dbReference type="ChEBI" id="CHEBI:83833"/>
        <dbReference type="ChEBI" id="CHEBI:83834"/>
        <dbReference type="EC" id="5.2.1.8"/>
    </reaction>
</comment>
<dbReference type="Pfam" id="PF00639">
    <property type="entry name" value="Rotamase"/>
    <property type="match status" value="1"/>
</dbReference>
<keyword evidence="10" id="KW-1185">Reference proteome</keyword>
<dbReference type="SUPFAM" id="SSF54534">
    <property type="entry name" value="FKBP-like"/>
    <property type="match status" value="1"/>
</dbReference>
<feature type="signal peptide" evidence="7">
    <location>
        <begin position="1"/>
        <end position="18"/>
    </location>
</feature>
<evidence type="ECO:0000313" key="9">
    <source>
        <dbReference type="EMBL" id="BBM83571.1"/>
    </source>
</evidence>
<dbReference type="InterPro" id="IPR046357">
    <property type="entry name" value="PPIase_dom_sf"/>
</dbReference>
<evidence type="ECO:0000256" key="1">
    <source>
        <dbReference type="ARBA" id="ARBA00000971"/>
    </source>
</evidence>
<evidence type="ECO:0000256" key="2">
    <source>
        <dbReference type="ARBA" id="ARBA00013194"/>
    </source>
</evidence>
<organism evidence="9 10">
    <name type="scientific">Uabimicrobium amorphum</name>
    <dbReference type="NCBI Taxonomy" id="2596890"/>
    <lineage>
        <taxon>Bacteria</taxon>
        <taxon>Pseudomonadati</taxon>
        <taxon>Planctomycetota</taxon>
        <taxon>Candidatus Uabimicrobiia</taxon>
        <taxon>Candidatus Uabimicrobiales</taxon>
        <taxon>Candidatus Uabimicrobiaceae</taxon>
        <taxon>Candidatus Uabimicrobium</taxon>
    </lineage>
</organism>
<evidence type="ECO:0000256" key="4">
    <source>
        <dbReference type="ARBA" id="ARBA00023110"/>
    </source>
</evidence>
<protein>
    <recommendedName>
        <fullName evidence="2">peptidylprolyl isomerase</fullName>
        <ecNumber evidence="2">5.2.1.8</ecNumber>
    </recommendedName>
</protein>
<feature type="chain" id="PRO_5024957038" description="peptidylprolyl isomerase" evidence="7">
    <location>
        <begin position="19"/>
        <end position="384"/>
    </location>
</feature>
<accession>A0A5S9IL68</accession>
<dbReference type="InterPro" id="IPR050245">
    <property type="entry name" value="PrsA_foldase"/>
</dbReference>
<reference evidence="9 10" key="1">
    <citation type="submission" date="2019-08" db="EMBL/GenBank/DDBJ databases">
        <title>Complete genome sequence of Candidatus Uab amorphum.</title>
        <authorList>
            <person name="Shiratori T."/>
            <person name="Suzuki S."/>
            <person name="Kakizawa Y."/>
            <person name="Ishida K."/>
        </authorList>
    </citation>
    <scope>NUCLEOTIDE SEQUENCE [LARGE SCALE GENOMIC DNA]</scope>
    <source>
        <strain evidence="9 10">SRT547</strain>
    </source>
</reference>
<sequence length="384" mass="44676">MYKKYVVALVIFMCSVWAEDVPKVVASIDSLKISRHELAELLNDRYQLLEGKVKRDKSAEYEVINSLQKRVVLAALEELITLRLTKSKLTKLKVKCVPKEYVEEAKRAEKPFFTMYAKWGLSNPISFLDSLSKILKGDKKLNDKYGPAVKNLSLKFRLSVEDRKEILKIWSAVEKSSLHGKARMHVFKHHSITMKNFKTRVKVNAMLRKYIIQNKSNKDIQEIMDKESFPLSGGIIRLSHILFFTIDPVSKKELPAEEQKKLYQKMIKMKKKIVSGGNFEKMAEKYSDDETTKYKNGDLGFVPRWGMFAKEIIEVAYKSKKDEIKGPIKTEFGYHLIKVTDVKKGKDLPTSELREKAIERYVAMKKEKILKKWYGDAKITRFFR</sequence>
<dbReference type="KEGG" id="uam:UABAM_01924"/>
<keyword evidence="5 6" id="KW-0413">Isomerase</keyword>
<evidence type="ECO:0000259" key="8">
    <source>
        <dbReference type="PROSITE" id="PS50198"/>
    </source>
</evidence>
<dbReference type="PANTHER" id="PTHR47245">
    <property type="entry name" value="PEPTIDYLPROLYL ISOMERASE"/>
    <property type="match status" value="1"/>
</dbReference>
<dbReference type="GO" id="GO:0003755">
    <property type="term" value="F:peptidyl-prolyl cis-trans isomerase activity"/>
    <property type="evidence" value="ECO:0007669"/>
    <property type="project" value="UniProtKB-KW"/>
</dbReference>
<dbReference type="PROSITE" id="PS50198">
    <property type="entry name" value="PPIC_PPIASE_2"/>
    <property type="match status" value="1"/>
</dbReference>
<evidence type="ECO:0000313" key="10">
    <source>
        <dbReference type="Proteomes" id="UP000326354"/>
    </source>
</evidence>
<feature type="domain" description="PpiC" evidence="8">
    <location>
        <begin position="233"/>
        <end position="341"/>
    </location>
</feature>
<evidence type="ECO:0000256" key="3">
    <source>
        <dbReference type="ARBA" id="ARBA00022729"/>
    </source>
</evidence>
<keyword evidence="3 7" id="KW-0732">Signal</keyword>
<gene>
    <name evidence="9" type="ORF">UABAM_01924</name>
</gene>
<keyword evidence="4 6" id="KW-0697">Rotamase</keyword>
<dbReference type="AlphaFoldDB" id="A0A5S9IL68"/>
<dbReference type="OrthoDB" id="14196at2"/>
<proteinExistence type="predicted"/>
<dbReference type="RefSeq" id="WP_151967766.1">
    <property type="nucleotide sequence ID" value="NZ_AP019860.1"/>
</dbReference>
<name>A0A5S9IL68_UABAM</name>
<evidence type="ECO:0000256" key="5">
    <source>
        <dbReference type="ARBA" id="ARBA00023235"/>
    </source>
</evidence>
<evidence type="ECO:0000256" key="6">
    <source>
        <dbReference type="PROSITE-ProRule" id="PRU00278"/>
    </source>
</evidence>
<dbReference type="Proteomes" id="UP000326354">
    <property type="component" value="Chromosome"/>
</dbReference>